<comment type="caution">
    <text evidence="7">The sequence shown here is derived from an EMBL/GenBank/DDBJ whole genome shotgun (WGS) entry which is preliminary data.</text>
</comment>
<dbReference type="GO" id="GO:0046872">
    <property type="term" value="F:metal ion binding"/>
    <property type="evidence" value="ECO:0007669"/>
    <property type="project" value="UniProtKB-KW"/>
</dbReference>
<dbReference type="OrthoDB" id="5500422at2"/>
<evidence type="ECO:0000313" key="8">
    <source>
        <dbReference type="Proteomes" id="UP000273405"/>
    </source>
</evidence>
<dbReference type="InterPro" id="IPR017850">
    <property type="entry name" value="Alkaline_phosphatase_core_sf"/>
</dbReference>
<evidence type="ECO:0000259" key="6">
    <source>
        <dbReference type="Pfam" id="PF00884"/>
    </source>
</evidence>
<dbReference type="InterPro" id="IPR013320">
    <property type="entry name" value="ConA-like_dom_sf"/>
</dbReference>
<dbReference type="InterPro" id="IPR050738">
    <property type="entry name" value="Sulfatase"/>
</dbReference>
<dbReference type="Pfam" id="PF00884">
    <property type="entry name" value="Sulfatase"/>
    <property type="match status" value="1"/>
</dbReference>
<evidence type="ECO:0000256" key="2">
    <source>
        <dbReference type="ARBA" id="ARBA00022723"/>
    </source>
</evidence>
<evidence type="ECO:0000256" key="5">
    <source>
        <dbReference type="SAM" id="MobiDB-lite"/>
    </source>
</evidence>
<feature type="region of interest" description="Disordered" evidence="5">
    <location>
        <begin position="1"/>
        <end position="45"/>
    </location>
</feature>
<dbReference type="Gene3D" id="3.40.720.10">
    <property type="entry name" value="Alkaline Phosphatase, subunit A"/>
    <property type="match status" value="1"/>
</dbReference>
<organism evidence="7 8">
    <name type="scientific">Corallococcus sicarius</name>
    <dbReference type="NCBI Taxonomy" id="2316726"/>
    <lineage>
        <taxon>Bacteria</taxon>
        <taxon>Pseudomonadati</taxon>
        <taxon>Myxococcota</taxon>
        <taxon>Myxococcia</taxon>
        <taxon>Myxococcales</taxon>
        <taxon>Cystobacterineae</taxon>
        <taxon>Myxococcaceae</taxon>
        <taxon>Corallococcus</taxon>
    </lineage>
</organism>
<sequence length="801" mass="88683">MKKNGKQRQAGDGGGPSPNDSLQREVLPIPDQPYQGVRPFSATDPSAKFPPITQLRPPKGAPNVLVILLDDVGFGASSAFGGVVNTPTAERLASNGLRYNRFHTTALCSPTRAALLTGRNHHAVGFGGITEIATSSPGYSCVLPNHCAPVAEVLKLNGYSTAQFGKCHEVPVWETSPVGPFTRWPTGSGFEHFFGFVGGETNQYSPALYENTVPIEPDRTPEQGYHFMEDMTERAIAWVRQQKALVPDKPFFVYFAPGATHAPHHVPREWADKYKGRFDAGWDTLREEIFARQKKLGVIPQDARLTSRPGEIPSWEDMPEKLRPVLARQMEVYAGFLEYADFHVGRLIDSLEKMGALEDTLVYYILGDNGASAEGGLNGTLNEAFIFNGIEGVETPEYLIQNMHKLGTPEAYNHYAVGWAHAMDTPYQWTKQVASHYGGTRNGCIVHWPHGIDAKGEVRTQFTHVIDVAPTLLEAANLPQPVSVNGVQQTPMQGVSMRYCFDDAKAPERHETQYFEMFGNRGIYHQGWTAVTKHRTPWEGAPHTSLENDVWELYDTTKDWTQARDLAAEQPQKLRELQQLFLIEAARYYVLPLDDRGAERFNSEIAGRPELIQGDSQILSGTMRRLSENSVLNIKNKSHNVTAEVEVPESGANGVIVSQGGAFGGWCLYTRGGRLSYCYNFGGLQRFYVVAERELLPGTHQVRMAFKYDGGGVGKGGDVTLYADGKAVGRGRVERTLPNVFSADETTDVGIDMGSPVAEGFHNGDSRFTGRVKWVQLDKGKENFSDLVSREELLRIAMARQ</sequence>
<protein>
    <submittedName>
        <fullName evidence="7">Arylsulfatase</fullName>
    </submittedName>
</protein>
<dbReference type="Proteomes" id="UP000273405">
    <property type="component" value="Unassembled WGS sequence"/>
</dbReference>
<dbReference type="InterPro" id="IPR000917">
    <property type="entry name" value="Sulfatase_N"/>
</dbReference>
<keyword evidence="3" id="KW-0378">Hydrolase</keyword>
<reference evidence="8" key="1">
    <citation type="submission" date="2018-09" db="EMBL/GenBank/DDBJ databases">
        <authorList>
            <person name="Livingstone P.G."/>
            <person name="Whitworth D.E."/>
        </authorList>
    </citation>
    <scope>NUCLEOTIDE SEQUENCE [LARGE SCALE GENOMIC DNA]</scope>
    <source>
        <strain evidence="8">CA040B</strain>
    </source>
</reference>
<keyword evidence="8" id="KW-1185">Reference proteome</keyword>
<dbReference type="PANTHER" id="PTHR42693:SF43">
    <property type="entry name" value="BLL2667 PROTEIN"/>
    <property type="match status" value="1"/>
</dbReference>
<feature type="domain" description="Sulfatase N-terminal" evidence="6">
    <location>
        <begin position="62"/>
        <end position="477"/>
    </location>
</feature>
<evidence type="ECO:0000256" key="4">
    <source>
        <dbReference type="ARBA" id="ARBA00022837"/>
    </source>
</evidence>
<keyword evidence="4" id="KW-0106">Calcium</keyword>
<dbReference type="PANTHER" id="PTHR42693">
    <property type="entry name" value="ARYLSULFATASE FAMILY MEMBER"/>
    <property type="match status" value="1"/>
</dbReference>
<dbReference type="PROSITE" id="PS00523">
    <property type="entry name" value="SULFATASE_1"/>
    <property type="match status" value="1"/>
</dbReference>
<evidence type="ECO:0000313" key="7">
    <source>
        <dbReference type="EMBL" id="RKH40083.1"/>
    </source>
</evidence>
<dbReference type="SUPFAM" id="SSF53649">
    <property type="entry name" value="Alkaline phosphatase-like"/>
    <property type="match status" value="1"/>
</dbReference>
<gene>
    <name evidence="7" type="ORF">D7X12_21775</name>
</gene>
<name>A0A3A8N847_9BACT</name>
<dbReference type="EMBL" id="RAWG01000142">
    <property type="protein sequence ID" value="RKH40083.1"/>
    <property type="molecule type" value="Genomic_DNA"/>
</dbReference>
<evidence type="ECO:0000256" key="3">
    <source>
        <dbReference type="ARBA" id="ARBA00022801"/>
    </source>
</evidence>
<keyword evidence="2" id="KW-0479">Metal-binding</keyword>
<accession>A0A3A8N847</accession>
<dbReference type="GO" id="GO:0016787">
    <property type="term" value="F:hydrolase activity"/>
    <property type="evidence" value="ECO:0007669"/>
    <property type="project" value="UniProtKB-KW"/>
</dbReference>
<dbReference type="CDD" id="cd16025">
    <property type="entry name" value="PAS_like"/>
    <property type="match status" value="1"/>
</dbReference>
<dbReference type="InterPro" id="IPR024607">
    <property type="entry name" value="Sulfatase_CS"/>
</dbReference>
<dbReference type="SUPFAM" id="SSF49899">
    <property type="entry name" value="Concanavalin A-like lectins/glucanases"/>
    <property type="match status" value="1"/>
</dbReference>
<proteinExistence type="inferred from homology"/>
<comment type="similarity">
    <text evidence="1">Belongs to the sulfatase family.</text>
</comment>
<dbReference type="AlphaFoldDB" id="A0A3A8N847"/>
<dbReference type="Gene3D" id="3.30.1120.10">
    <property type="match status" value="1"/>
</dbReference>
<evidence type="ECO:0000256" key="1">
    <source>
        <dbReference type="ARBA" id="ARBA00008779"/>
    </source>
</evidence>
<dbReference type="RefSeq" id="WP_120627201.1">
    <property type="nucleotide sequence ID" value="NZ_RAWG01000142.1"/>
</dbReference>